<evidence type="ECO:0000259" key="1">
    <source>
        <dbReference type="PROSITE" id="PS50883"/>
    </source>
</evidence>
<dbReference type="GO" id="GO:0071111">
    <property type="term" value="F:cyclic-guanylate-specific phosphodiesterase activity"/>
    <property type="evidence" value="ECO:0007669"/>
    <property type="project" value="InterPro"/>
</dbReference>
<dbReference type="SMART" id="SM00052">
    <property type="entry name" value="EAL"/>
    <property type="match status" value="1"/>
</dbReference>
<feature type="domain" description="EAL" evidence="1">
    <location>
        <begin position="248"/>
        <end position="498"/>
    </location>
</feature>
<dbReference type="AlphaFoldDB" id="A0A8I0MK15"/>
<dbReference type="InterPro" id="IPR001633">
    <property type="entry name" value="EAL_dom"/>
</dbReference>
<dbReference type="InterPro" id="IPR050706">
    <property type="entry name" value="Cyclic-di-GMP_PDE-like"/>
</dbReference>
<dbReference type="PANTHER" id="PTHR33121">
    <property type="entry name" value="CYCLIC DI-GMP PHOSPHODIESTERASE PDEF"/>
    <property type="match status" value="1"/>
</dbReference>
<sequence length="498" mass="56483">MEQMCTDYQEHVQRAAPGAEAAEYIVSPCGFAALALSEIFNAEQKKYRVLTKLADLKDTDILLKLHETPILRATVYLPLEPVPFLQTLRVLTLLLRNSTIPLDILIITRCSSGWLYKTLLRILRKPFYLSAITVVDVGVSGSFINEVLLQKCHAPTLALHARQESSNIQRNLQGINESELDAVHNYLLGKSIEEQHNQSGFSLSRLYALRRTGIQKIRLLGPSFATLTRGEKVSWKEKKSLSGVRILNSTDSIAFSSAMRDGLITPTFKPYVNGDRKVTGFELQARWYRGDNKLQGNQFFTESTSKDLWVELISWKLAAAVQRINKCSGRYWFSVKIPHKIIDGRLLPRLVENALKRLLVREWAQRLILEFSALNGIQDTERSDAILLALKSFGCKLILNYSMFRSGLTFPFRQHLFDSFKLDMEIFNNFSANDDEEKVIKALVYFCRLSGSRCMVSGIDSQSDYDELISMGVDDFQGPIISESKMEGDLMQLFIRGG</sequence>
<comment type="caution">
    <text evidence="2">The sequence shown here is derived from an EMBL/GenBank/DDBJ whole genome shotgun (WGS) entry which is preliminary data.</text>
</comment>
<dbReference type="InterPro" id="IPR035919">
    <property type="entry name" value="EAL_sf"/>
</dbReference>
<dbReference type="Gene3D" id="3.20.20.450">
    <property type="entry name" value="EAL domain"/>
    <property type="match status" value="1"/>
</dbReference>
<dbReference type="PANTHER" id="PTHR33121:SF71">
    <property type="entry name" value="OXYGEN SENSOR PROTEIN DOSP"/>
    <property type="match status" value="1"/>
</dbReference>
<dbReference type="Pfam" id="PF00563">
    <property type="entry name" value="EAL"/>
    <property type="match status" value="1"/>
</dbReference>
<gene>
    <name evidence="2" type="ORF">FOT72_10450</name>
</gene>
<dbReference type="SUPFAM" id="SSF141868">
    <property type="entry name" value="EAL domain-like"/>
    <property type="match status" value="1"/>
</dbReference>
<organism evidence="2 3">
    <name type="scientific">Citrobacter amalonaticus</name>
    <dbReference type="NCBI Taxonomy" id="35703"/>
    <lineage>
        <taxon>Bacteria</taxon>
        <taxon>Pseudomonadati</taxon>
        <taxon>Pseudomonadota</taxon>
        <taxon>Gammaproteobacteria</taxon>
        <taxon>Enterobacterales</taxon>
        <taxon>Enterobacteriaceae</taxon>
        <taxon>Citrobacter</taxon>
    </lineage>
</organism>
<protein>
    <submittedName>
        <fullName evidence="2">EAL domain-containing protein</fullName>
    </submittedName>
</protein>
<dbReference type="Proteomes" id="UP000656723">
    <property type="component" value="Unassembled WGS sequence"/>
</dbReference>
<dbReference type="PROSITE" id="PS50883">
    <property type="entry name" value="EAL"/>
    <property type="match status" value="1"/>
</dbReference>
<accession>A0A8I0MK15</accession>
<dbReference type="RefSeq" id="WP_192478378.1">
    <property type="nucleotide sequence ID" value="NZ_VKME01000008.1"/>
</dbReference>
<dbReference type="EMBL" id="VKME01000008">
    <property type="protein sequence ID" value="MBE0128416.1"/>
    <property type="molecule type" value="Genomic_DNA"/>
</dbReference>
<evidence type="ECO:0000313" key="3">
    <source>
        <dbReference type="Proteomes" id="UP000656723"/>
    </source>
</evidence>
<proteinExistence type="predicted"/>
<reference evidence="2" key="1">
    <citation type="submission" date="2019-07" db="EMBL/GenBank/DDBJ databases">
        <title>KPC-2 carbapenem resistent Enterobacterales isolates from Germany.</title>
        <authorList>
            <person name="Yao Y."/>
            <person name="Falgenhauer L."/>
            <person name="Imirzalioglu C."/>
            <person name="Chakraborty T."/>
        </authorList>
    </citation>
    <scope>NUCLEOTIDE SEQUENCE</scope>
    <source>
        <strain evidence="2">CA13304</strain>
    </source>
</reference>
<evidence type="ECO:0000313" key="2">
    <source>
        <dbReference type="EMBL" id="MBE0128416.1"/>
    </source>
</evidence>
<name>A0A8I0MK15_CITAM</name>